<evidence type="ECO:0000256" key="1">
    <source>
        <dbReference type="ARBA" id="ARBA00000083"/>
    </source>
</evidence>
<sequence length="339" mass="37260">MTILVTGGAGYIGTHTVVELLNNGNNVVILDNLSNSSVTALERVEQITGKRVTFYQGDVLNRAFLQKLFTDHDIKSVIHFAGLKAVGESVAQPLRYYENNVTGTIVLCEVMAEFNVKNLVFSSSATVYGDPASLPITEDFPTGATNPYGQSKLMVEHILADLYHSDNSWNIARLRYFNPVGAHKSGLIGEDPNDIPNNLMPFITQVAVGKREQLSVFGSDYDTVDGTGVRDYIHVVDLAIGHLRALDKLHTQSGLVTYNLGTGQGYSVLEMVKAFEKASGTTIKYQLVERRPGDIAACYANPEKAQKELNWQATHSIDDMAQSSWHWQSSNPNGYQSEV</sequence>
<dbReference type="UniPathway" id="UPA00214"/>
<dbReference type="PANTHER" id="PTHR43725:SF47">
    <property type="entry name" value="UDP-GLUCOSE 4-EPIMERASE"/>
    <property type="match status" value="1"/>
</dbReference>
<dbReference type="Proteomes" id="UP000002608">
    <property type="component" value="Chromosome"/>
</dbReference>
<keyword evidence="9" id="KW-0119">Carbohydrate metabolism</keyword>
<dbReference type="KEGG" id="spl:Spea_1446"/>
<dbReference type="HOGENOM" id="CLU_007383_1_10_6"/>
<dbReference type="CDD" id="cd05247">
    <property type="entry name" value="UDP_G4E_1_SDR_e"/>
    <property type="match status" value="1"/>
</dbReference>
<evidence type="ECO:0000313" key="11">
    <source>
        <dbReference type="EMBL" id="ABV86771.1"/>
    </source>
</evidence>
<keyword evidence="8 9" id="KW-0413">Isomerase</keyword>
<evidence type="ECO:0000313" key="12">
    <source>
        <dbReference type="Proteomes" id="UP000002608"/>
    </source>
</evidence>
<dbReference type="STRING" id="398579.Spea_1446"/>
<dbReference type="Gene3D" id="3.90.25.10">
    <property type="entry name" value="UDP-galactose 4-epimerase, domain 1"/>
    <property type="match status" value="1"/>
</dbReference>
<dbReference type="NCBIfam" id="NF007956">
    <property type="entry name" value="PRK10675.1"/>
    <property type="match status" value="1"/>
</dbReference>
<comment type="similarity">
    <text evidence="4 9">Belongs to the NAD(P)-dependent epimerase/dehydratase family.</text>
</comment>
<evidence type="ECO:0000259" key="10">
    <source>
        <dbReference type="Pfam" id="PF16363"/>
    </source>
</evidence>
<comment type="catalytic activity">
    <reaction evidence="1 9">
        <text>UDP-alpha-D-glucose = UDP-alpha-D-galactose</text>
        <dbReference type="Rhea" id="RHEA:22168"/>
        <dbReference type="ChEBI" id="CHEBI:58885"/>
        <dbReference type="ChEBI" id="CHEBI:66914"/>
        <dbReference type="EC" id="5.1.3.2"/>
    </reaction>
</comment>
<evidence type="ECO:0000256" key="9">
    <source>
        <dbReference type="RuleBase" id="RU366046"/>
    </source>
</evidence>
<comment type="pathway">
    <text evidence="3 9">Carbohydrate metabolism; galactose metabolism.</text>
</comment>
<evidence type="ECO:0000256" key="5">
    <source>
        <dbReference type="ARBA" id="ARBA00013189"/>
    </source>
</evidence>
<evidence type="ECO:0000256" key="7">
    <source>
        <dbReference type="ARBA" id="ARBA00023027"/>
    </source>
</evidence>
<dbReference type="EMBL" id="CP000851">
    <property type="protein sequence ID" value="ABV86771.1"/>
    <property type="molecule type" value="Genomic_DNA"/>
</dbReference>
<gene>
    <name evidence="11" type="ordered locus">Spea_1446</name>
</gene>
<evidence type="ECO:0000256" key="8">
    <source>
        <dbReference type="ARBA" id="ARBA00023235"/>
    </source>
</evidence>
<dbReference type="InterPro" id="IPR036291">
    <property type="entry name" value="NAD(P)-bd_dom_sf"/>
</dbReference>
<dbReference type="GO" id="GO:0005829">
    <property type="term" value="C:cytosol"/>
    <property type="evidence" value="ECO:0007669"/>
    <property type="project" value="TreeGrafter"/>
</dbReference>
<dbReference type="GO" id="GO:0003978">
    <property type="term" value="F:UDP-glucose 4-epimerase activity"/>
    <property type="evidence" value="ECO:0007669"/>
    <property type="project" value="UniProtKB-UniRule"/>
</dbReference>
<dbReference type="SUPFAM" id="SSF51735">
    <property type="entry name" value="NAD(P)-binding Rossmann-fold domains"/>
    <property type="match status" value="1"/>
</dbReference>
<dbReference type="NCBIfam" id="TIGR01179">
    <property type="entry name" value="galE"/>
    <property type="match status" value="1"/>
</dbReference>
<proteinExistence type="inferred from homology"/>
<protein>
    <recommendedName>
        <fullName evidence="6 9">UDP-glucose 4-epimerase</fullName>
        <ecNumber evidence="5 9">5.1.3.2</ecNumber>
    </recommendedName>
</protein>
<dbReference type="OrthoDB" id="9803010at2"/>
<dbReference type="InterPro" id="IPR005886">
    <property type="entry name" value="UDP_G4E"/>
</dbReference>
<evidence type="ECO:0000256" key="2">
    <source>
        <dbReference type="ARBA" id="ARBA00001911"/>
    </source>
</evidence>
<evidence type="ECO:0000256" key="3">
    <source>
        <dbReference type="ARBA" id="ARBA00004947"/>
    </source>
</evidence>
<keyword evidence="12" id="KW-1185">Reference proteome</keyword>
<dbReference type="Gene3D" id="3.40.50.720">
    <property type="entry name" value="NAD(P)-binding Rossmann-like Domain"/>
    <property type="match status" value="1"/>
</dbReference>
<comment type="cofactor">
    <cofactor evidence="2 9">
        <name>NAD(+)</name>
        <dbReference type="ChEBI" id="CHEBI:57540"/>
    </cofactor>
</comment>
<dbReference type="InterPro" id="IPR016040">
    <property type="entry name" value="NAD(P)-bd_dom"/>
</dbReference>
<dbReference type="AlphaFoldDB" id="A8H2I4"/>
<dbReference type="PANTHER" id="PTHR43725">
    <property type="entry name" value="UDP-GLUCOSE 4-EPIMERASE"/>
    <property type="match status" value="1"/>
</dbReference>
<keyword evidence="7 9" id="KW-0520">NAD</keyword>
<organism evidence="11 12">
    <name type="scientific">Shewanella pealeana (strain ATCC 700345 / ANG-SQ1)</name>
    <dbReference type="NCBI Taxonomy" id="398579"/>
    <lineage>
        <taxon>Bacteria</taxon>
        <taxon>Pseudomonadati</taxon>
        <taxon>Pseudomonadota</taxon>
        <taxon>Gammaproteobacteria</taxon>
        <taxon>Alteromonadales</taxon>
        <taxon>Shewanellaceae</taxon>
        <taxon>Shewanella</taxon>
    </lineage>
</organism>
<evidence type="ECO:0000256" key="6">
    <source>
        <dbReference type="ARBA" id="ARBA00018569"/>
    </source>
</evidence>
<feature type="domain" description="NAD(P)-binding" evidence="10">
    <location>
        <begin position="4"/>
        <end position="322"/>
    </location>
</feature>
<evidence type="ECO:0000256" key="4">
    <source>
        <dbReference type="ARBA" id="ARBA00007637"/>
    </source>
</evidence>
<accession>A8H2I4</accession>
<dbReference type="Pfam" id="PF16363">
    <property type="entry name" value="GDP_Man_Dehyd"/>
    <property type="match status" value="1"/>
</dbReference>
<dbReference type="GO" id="GO:0006012">
    <property type="term" value="P:galactose metabolic process"/>
    <property type="evidence" value="ECO:0007669"/>
    <property type="project" value="UniProtKB-UniPathway"/>
</dbReference>
<dbReference type="eggNOG" id="COG1087">
    <property type="taxonomic scope" value="Bacteria"/>
</dbReference>
<dbReference type="RefSeq" id="WP_012154697.1">
    <property type="nucleotide sequence ID" value="NC_009901.1"/>
</dbReference>
<reference evidence="11 12" key="1">
    <citation type="submission" date="2007-10" db="EMBL/GenBank/DDBJ databases">
        <title>Complete sequence of Shewanella pealeana ATCC 700345.</title>
        <authorList>
            <consortium name="US DOE Joint Genome Institute"/>
            <person name="Copeland A."/>
            <person name="Lucas S."/>
            <person name="Lapidus A."/>
            <person name="Barry K."/>
            <person name="Glavina del Rio T."/>
            <person name="Dalin E."/>
            <person name="Tice H."/>
            <person name="Pitluck S."/>
            <person name="Chertkov O."/>
            <person name="Brettin T."/>
            <person name="Bruce D."/>
            <person name="Detter J.C."/>
            <person name="Han C."/>
            <person name="Schmutz J."/>
            <person name="Larimer F."/>
            <person name="Land M."/>
            <person name="Hauser L."/>
            <person name="Kyrpides N."/>
            <person name="Kim E."/>
            <person name="Zhao J.-S.Z."/>
            <person name="Manno D."/>
            <person name="Hawari J."/>
            <person name="Richardson P."/>
        </authorList>
    </citation>
    <scope>NUCLEOTIDE SEQUENCE [LARGE SCALE GENOMIC DNA]</scope>
    <source>
        <strain evidence="12">ATCC 700345 / ANG-SQ1</strain>
    </source>
</reference>
<comment type="subunit">
    <text evidence="9">Homodimer.</text>
</comment>
<dbReference type="EC" id="5.1.3.2" evidence="5 9"/>
<name>A8H2I4_SHEPA</name>